<dbReference type="Gene3D" id="3.50.50.60">
    <property type="entry name" value="FAD/NAD(P)-binding domain"/>
    <property type="match status" value="1"/>
</dbReference>
<reference evidence="2 3" key="1">
    <citation type="submission" date="2023-04" db="EMBL/GenBank/DDBJ databases">
        <title>The genome sequence of Polyangium sorediatum DSM14670.</title>
        <authorList>
            <person name="Zhang X."/>
        </authorList>
    </citation>
    <scope>NUCLEOTIDE SEQUENCE [LARGE SCALE GENOMIC DNA]</scope>
    <source>
        <strain evidence="2 3">DSM 14670</strain>
    </source>
</reference>
<dbReference type="InterPro" id="IPR050816">
    <property type="entry name" value="Flavin-dep_Halogenase_NPB"/>
</dbReference>
<keyword evidence="3" id="KW-1185">Reference proteome</keyword>
<dbReference type="RefSeq" id="WP_136973344.1">
    <property type="nucleotide sequence ID" value="NZ_JARZHI010000133.1"/>
</dbReference>
<dbReference type="GO" id="GO:0016491">
    <property type="term" value="F:oxidoreductase activity"/>
    <property type="evidence" value="ECO:0007669"/>
    <property type="project" value="UniProtKB-KW"/>
</dbReference>
<name>A0ABT6PAC8_9BACT</name>
<gene>
    <name evidence="2" type="ORF">QHF89_48885</name>
</gene>
<keyword evidence="2" id="KW-0560">Oxidoreductase</keyword>
<dbReference type="Pfam" id="PF04820">
    <property type="entry name" value="Trp_halogenase"/>
    <property type="match status" value="2"/>
</dbReference>
<dbReference type="PANTHER" id="PTHR43747">
    <property type="entry name" value="FAD-BINDING PROTEIN"/>
    <property type="match status" value="1"/>
</dbReference>
<dbReference type="EC" id="1.-.-.-" evidence="2"/>
<organism evidence="2 3">
    <name type="scientific">Polyangium sorediatum</name>
    <dbReference type="NCBI Taxonomy" id="889274"/>
    <lineage>
        <taxon>Bacteria</taxon>
        <taxon>Pseudomonadati</taxon>
        <taxon>Myxococcota</taxon>
        <taxon>Polyangia</taxon>
        <taxon>Polyangiales</taxon>
        <taxon>Polyangiaceae</taxon>
        <taxon>Polyangium</taxon>
    </lineage>
</organism>
<proteinExistence type="predicted"/>
<protein>
    <submittedName>
        <fullName evidence="2">NAD(P)/FAD-dependent oxidoreductase</fullName>
        <ecNumber evidence="2">1.-.-.-</ecNumber>
    </submittedName>
</protein>
<comment type="caution">
    <text evidence="2">The sequence shown here is derived from an EMBL/GenBank/DDBJ whole genome shotgun (WGS) entry which is preliminary data.</text>
</comment>
<dbReference type="EMBL" id="JARZHI010000133">
    <property type="protein sequence ID" value="MDI1437521.1"/>
    <property type="molecule type" value="Genomic_DNA"/>
</dbReference>
<evidence type="ECO:0000313" key="2">
    <source>
        <dbReference type="EMBL" id="MDI1437521.1"/>
    </source>
</evidence>
<feature type="region of interest" description="Disordered" evidence="1">
    <location>
        <begin position="729"/>
        <end position="751"/>
    </location>
</feature>
<dbReference type="PANTHER" id="PTHR43747:SF1">
    <property type="entry name" value="SLR1998 PROTEIN"/>
    <property type="match status" value="1"/>
</dbReference>
<dbReference type="Proteomes" id="UP001160301">
    <property type="component" value="Unassembled WGS sequence"/>
</dbReference>
<feature type="compositionally biased region" description="Polar residues" evidence="1">
    <location>
        <begin position="741"/>
        <end position="751"/>
    </location>
</feature>
<dbReference type="PRINTS" id="PR00420">
    <property type="entry name" value="RNGMNOXGNASE"/>
</dbReference>
<dbReference type="SUPFAM" id="SSF51905">
    <property type="entry name" value="FAD/NAD(P)-binding domain"/>
    <property type="match status" value="1"/>
</dbReference>
<dbReference type="InterPro" id="IPR006905">
    <property type="entry name" value="Flavin_halogenase"/>
</dbReference>
<evidence type="ECO:0000313" key="3">
    <source>
        <dbReference type="Proteomes" id="UP001160301"/>
    </source>
</evidence>
<evidence type="ECO:0000256" key="1">
    <source>
        <dbReference type="SAM" id="MobiDB-lite"/>
    </source>
</evidence>
<dbReference type="InterPro" id="IPR036188">
    <property type="entry name" value="FAD/NAD-bd_sf"/>
</dbReference>
<sequence length="751" mass="82282">MQNAAPWDAIVIGGGPAGSSVATYLGREGRRVLLLERERFPREHIGESLLPGVLPYLDALGAREAVESAGFERKEGQTFVWGRDRTPWEIDFRELDVHPYAYFVDRGRFDEILLRNAEKAGATVREGYAVTRVIFEKGRAVGVRVRGPGGEERDERAKFVVDASGQSALVARNADLRRIVRGLKNVAVWAYWEDAERLPGHKHAHILTTSIPEGWIWVIPLGKRTSVGVVTSAATRAERDKLGAKAWYEQVLRASEAAWPLLANARRVTEVTGARDWSYRARRLSGPGILLAGDAACFIDPILSTGVHLAMTSGFWAAACVHSALDEPRHEPFLRRFYEETYGATYRELLTQVKAFYKAAGRRDSIFWMSKQILRVGEAVAPELAFLFITAGLLRNAAVDAPHDPAAQVRAELGERARLPAEEPKKTFSPELPSARSRSRIVSPPIVWRVGEGGSAQLVSVRAEGLRLRLVRHEPRSITDRPRKSYFVLDLVDAGRLPLGLVLVEEGRAAGEPLAGVAPRRAGRLLVTLLPYPRSMGAALGQAERRPQTPMRPHDPALLAKLEQTLVGLVAAADDPAKPLLLRRVRAQLRTALRAPGVLPAEITATPSRAFRGGGVAEPPMTLVFRAKHPENPVPRVYLLLEARLPPELVDIPILRTRFCDVWLRPERARDGRLLAEVPEVRSLVESACAAIWDATRPATTLPAAFAAAEAALRALTPAGYTFEMSGRLGSTEDGELPPSATGTTEGASIV</sequence>
<accession>A0ABT6PAC8</accession>
<dbReference type="Gene3D" id="3.30.9.100">
    <property type="match status" value="1"/>
</dbReference>